<evidence type="ECO:0000313" key="3">
    <source>
        <dbReference type="Proteomes" id="UP000288730"/>
    </source>
</evidence>
<gene>
    <name evidence="2" type="ORF">EPS76_21140</name>
</gene>
<evidence type="ECO:0000313" key="2">
    <source>
        <dbReference type="EMBL" id="RXD11293.1"/>
    </source>
</evidence>
<name>A0A444R8C7_ECOLX</name>
<feature type="non-terminal residue" evidence="2">
    <location>
        <position position="1"/>
    </location>
</feature>
<dbReference type="AlphaFoldDB" id="A0A444R8C7"/>
<organism evidence="2 3">
    <name type="scientific">Escherichia coli</name>
    <dbReference type="NCBI Taxonomy" id="562"/>
    <lineage>
        <taxon>Bacteria</taxon>
        <taxon>Pseudomonadati</taxon>
        <taxon>Pseudomonadota</taxon>
        <taxon>Gammaproteobacteria</taxon>
        <taxon>Enterobacterales</taxon>
        <taxon>Enterobacteriaceae</taxon>
        <taxon>Escherichia</taxon>
    </lineage>
</organism>
<evidence type="ECO:0000256" key="1">
    <source>
        <dbReference type="SAM" id="MobiDB-lite"/>
    </source>
</evidence>
<comment type="caution">
    <text evidence="2">The sequence shown here is derived from an EMBL/GenBank/DDBJ whole genome shotgun (WGS) entry which is preliminary data.</text>
</comment>
<accession>A0A444R8C7</accession>
<proteinExistence type="predicted"/>
<dbReference type="EMBL" id="SCJN01000228">
    <property type="protein sequence ID" value="RXD11293.1"/>
    <property type="molecule type" value="Genomic_DNA"/>
</dbReference>
<protein>
    <recommendedName>
        <fullName evidence="4">Inovirus Gp2 family protein</fullName>
    </recommendedName>
</protein>
<feature type="region of interest" description="Disordered" evidence="1">
    <location>
        <begin position="48"/>
        <end position="68"/>
    </location>
</feature>
<dbReference type="Proteomes" id="UP000288730">
    <property type="component" value="Unassembled WGS sequence"/>
</dbReference>
<reference evidence="2 3" key="1">
    <citation type="submission" date="2019-01" db="EMBL/GenBank/DDBJ databases">
        <title>Genomic analysis of febrile catheter-associated UTI E. coli isolates.</title>
        <authorList>
            <person name="Potter R."/>
            <person name="Zou Z."/>
            <person name="Henderson J."/>
            <person name="Dantas G."/>
        </authorList>
    </citation>
    <scope>NUCLEOTIDE SEQUENCE [LARGE SCALE GENOMIC DNA]</scope>
    <source>
        <strain evidence="2 3">29_CAASB</strain>
    </source>
</reference>
<evidence type="ECO:0008006" key="4">
    <source>
        <dbReference type="Google" id="ProtNLM"/>
    </source>
</evidence>
<sequence>GCSDTRKASDKKPGEAAVLWIKRGDVEALQNARNRASYLVKYETKLHDGSGQRNYGCSRGPGRLLDGR</sequence>